<dbReference type="Proteomes" id="UP000280296">
    <property type="component" value="Unassembled WGS sequence"/>
</dbReference>
<evidence type="ECO:0000313" key="13">
    <source>
        <dbReference type="Proteomes" id="UP000280296"/>
    </source>
</evidence>
<keyword evidence="7 10" id="KW-0648">Protein biosynthesis</keyword>
<dbReference type="CDD" id="cd00779">
    <property type="entry name" value="ProRS_core_prok"/>
    <property type="match status" value="1"/>
</dbReference>
<dbReference type="InterPro" id="IPR002316">
    <property type="entry name" value="Pro-tRNA-ligase_IIa"/>
</dbReference>
<dbReference type="OrthoDB" id="9809052at2"/>
<evidence type="ECO:0000259" key="11">
    <source>
        <dbReference type="PROSITE" id="PS50862"/>
    </source>
</evidence>
<evidence type="ECO:0000256" key="4">
    <source>
        <dbReference type="ARBA" id="ARBA00022598"/>
    </source>
</evidence>
<keyword evidence="6 10" id="KW-0067">ATP-binding</keyword>
<dbReference type="PANTHER" id="PTHR42753">
    <property type="entry name" value="MITOCHONDRIAL RIBOSOME PROTEIN L39/PROLYL-TRNA LIGASE FAMILY MEMBER"/>
    <property type="match status" value="1"/>
</dbReference>
<proteinExistence type="inferred from homology"/>
<dbReference type="InterPro" id="IPR004154">
    <property type="entry name" value="Anticodon-bd"/>
</dbReference>
<dbReference type="InterPro" id="IPR045864">
    <property type="entry name" value="aa-tRNA-synth_II/BPL/LPL"/>
</dbReference>
<dbReference type="InterPro" id="IPR033730">
    <property type="entry name" value="ProRS_core_prok"/>
</dbReference>
<dbReference type="InterPro" id="IPR050062">
    <property type="entry name" value="Pro-tRNA_synthetase"/>
</dbReference>
<dbReference type="Gene3D" id="3.30.930.10">
    <property type="entry name" value="Bira Bifunctional Protein, Domain 2"/>
    <property type="match status" value="2"/>
</dbReference>
<evidence type="ECO:0000313" key="12">
    <source>
        <dbReference type="EMBL" id="RUL89020.1"/>
    </source>
</evidence>
<dbReference type="CDD" id="cd04334">
    <property type="entry name" value="ProRS-INS"/>
    <property type="match status" value="1"/>
</dbReference>
<evidence type="ECO:0000256" key="2">
    <source>
        <dbReference type="ARBA" id="ARBA00011738"/>
    </source>
</evidence>
<dbReference type="GO" id="GO:0005829">
    <property type="term" value="C:cytosol"/>
    <property type="evidence" value="ECO:0007669"/>
    <property type="project" value="TreeGrafter"/>
</dbReference>
<keyword evidence="3 10" id="KW-0963">Cytoplasm</keyword>
<comment type="function">
    <text evidence="10">Catalyzes the attachment of proline to tRNA(Pro) in a two-step reaction: proline is first activated by ATP to form Pro-AMP and then transferred to the acceptor end of tRNA(Pro). As ProRS can inadvertently accommodate and process non-cognate amino acids such as alanine and cysteine, to avoid such errors it has two additional distinct editing activities against alanine. One activity is designated as 'pretransfer' editing and involves the tRNA(Pro)-independent hydrolysis of activated Ala-AMP. The other activity is designated 'posttransfer' editing and involves deacylation of mischarged Ala-tRNA(Pro). The misacylated Cys-tRNA(Pro) is not edited by ProRS.</text>
</comment>
<dbReference type="InterPro" id="IPR004500">
    <property type="entry name" value="Pro-tRNA-synth_IIa_bac-type"/>
</dbReference>
<dbReference type="Gene3D" id="3.90.960.10">
    <property type="entry name" value="YbaK/aminoacyl-tRNA synthetase-associated domain"/>
    <property type="match status" value="1"/>
</dbReference>
<comment type="subcellular location">
    <subcellularLocation>
        <location evidence="1 10">Cytoplasm</location>
    </subcellularLocation>
</comment>
<keyword evidence="13" id="KW-1185">Reference proteome</keyword>
<evidence type="ECO:0000256" key="1">
    <source>
        <dbReference type="ARBA" id="ARBA00004496"/>
    </source>
</evidence>
<comment type="caution">
    <text evidence="12">The sequence shown here is derived from an EMBL/GenBank/DDBJ whole genome shotgun (WGS) entry which is preliminary data.</text>
</comment>
<dbReference type="InterPro" id="IPR036621">
    <property type="entry name" value="Anticodon-bd_dom_sf"/>
</dbReference>
<name>A0A432MNX4_9BACT</name>
<evidence type="ECO:0000256" key="5">
    <source>
        <dbReference type="ARBA" id="ARBA00022741"/>
    </source>
</evidence>
<dbReference type="SUPFAM" id="SSF52954">
    <property type="entry name" value="Class II aaRS ABD-related"/>
    <property type="match status" value="1"/>
</dbReference>
<comment type="subunit">
    <text evidence="2 10">Homodimer.</text>
</comment>
<dbReference type="Pfam" id="PF04073">
    <property type="entry name" value="tRNA_edit"/>
    <property type="match status" value="1"/>
</dbReference>
<accession>A0A432MNX4</accession>
<keyword evidence="8 10" id="KW-0030">Aminoacyl-tRNA synthetase</keyword>
<dbReference type="GO" id="GO:0002161">
    <property type="term" value="F:aminoacyl-tRNA deacylase activity"/>
    <property type="evidence" value="ECO:0007669"/>
    <property type="project" value="InterPro"/>
</dbReference>
<dbReference type="Pfam" id="PF00587">
    <property type="entry name" value="tRNA-synt_2b"/>
    <property type="match status" value="1"/>
</dbReference>
<organism evidence="12 13">
    <name type="scientific">Tautonia sociabilis</name>
    <dbReference type="NCBI Taxonomy" id="2080755"/>
    <lineage>
        <taxon>Bacteria</taxon>
        <taxon>Pseudomonadati</taxon>
        <taxon>Planctomycetota</taxon>
        <taxon>Planctomycetia</taxon>
        <taxon>Isosphaerales</taxon>
        <taxon>Isosphaeraceae</taxon>
        <taxon>Tautonia</taxon>
    </lineage>
</organism>
<dbReference type="InterPro" id="IPR044140">
    <property type="entry name" value="ProRS_anticodon_short"/>
</dbReference>
<dbReference type="HAMAP" id="MF_01569">
    <property type="entry name" value="Pro_tRNA_synth_type1"/>
    <property type="match status" value="1"/>
</dbReference>
<dbReference type="GO" id="GO:0004827">
    <property type="term" value="F:proline-tRNA ligase activity"/>
    <property type="evidence" value="ECO:0007669"/>
    <property type="project" value="UniProtKB-UniRule"/>
</dbReference>
<dbReference type="Gene3D" id="3.40.50.800">
    <property type="entry name" value="Anticodon-binding domain"/>
    <property type="match status" value="1"/>
</dbReference>
<evidence type="ECO:0000256" key="6">
    <source>
        <dbReference type="ARBA" id="ARBA00022840"/>
    </source>
</evidence>
<gene>
    <name evidence="10" type="primary">proS</name>
    <name evidence="12" type="ORF">TsocGM_03935</name>
</gene>
<evidence type="ECO:0000256" key="3">
    <source>
        <dbReference type="ARBA" id="ARBA00022490"/>
    </source>
</evidence>
<evidence type="ECO:0000256" key="9">
    <source>
        <dbReference type="ARBA" id="ARBA00047671"/>
    </source>
</evidence>
<evidence type="ECO:0000256" key="8">
    <source>
        <dbReference type="ARBA" id="ARBA00023146"/>
    </source>
</evidence>
<dbReference type="InterPro" id="IPR023717">
    <property type="entry name" value="Pro-tRNA-Synthase_IIa_type1"/>
</dbReference>
<dbReference type="InterPro" id="IPR006195">
    <property type="entry name" value="aa-tRNA-synth_II"/>
</dbReference>
<comment type="similarity">
    <text evidence="10">Belongs to the class-II aminoacyl-tRNA synthetase family. ProS type 1 subfamily.</text>
</comment>
<comment type="domain">
    <text evidence="10">Consists of three domains: the N-terminal catalytic domain, the editing domain and the C-terminal anticodon-binding domain.</text>
</comment>
<reference evidence="12 13" key="2">
    <citation type="submission" date="2019-01" db="EMBL/GenBank/DDBJ databases">
        <title>Tautonia sociabilis, a novel thermotolerant planctomycete of Isosphaeraceae family, isolated from a 4000 m deep subterranean habitat.</title>
        <authorList>
            <person name="Kovaleva O.L."/>
            <person name="Elcheninov A.G."/>
            <person name="Van Heerden E."/>
            <person name="Toshchakov S.V."/>
            <person name="Novikov A."/>
            <person name="Bonch-Osmolovskaya E.A."/>
            <person name="Kublanov I.V."/>
        </authorList>
    </citation>
    <scope>NUCLEOTIDE SEQUENCE [LARGE SCALE GENOMIC DNA]</scope>
    <source>
        <strain evidence="12 13">GM2012</strain>
    </source>
</reference>
<protein>
    <recommendedName>
        <fullName evidence="10">Proline--tRNA ligase</fullName>
        <ecNumber evidence="10">6.1.1.15</ecNumber>
    </recommendedName>
    <alternativeName>
        <fullName evidence="10">Prolyl-tRNA synthetase</fullName>
        <shortName evidence="10">ProRS</shortName>
    </alternativeName>
</protein>
<keyword evidence="4 10" id="KW-0436">Ligase</keyword>
<dbReference type="InterPro" id="IPR002314">
    <property type="entry name" value="aa-tRNA-synt_IIb"/>
</dbReference>
<dbReference type="GO" id="GO:0005524">
    <property type="term" value="F:ATP binding"/>
    <property type="evidence" value="ECO:0007669"/>
    <property type="project" value="UniProtKB-UniRule"/>
</dbReference>
<dbReference type="Pfam" id="PF03129">
    <property type="entry name" value="HGTP_anticodon"/>
    <property type="match status" value="1"/>
</dbReference>
<dbReference type="SUPFAM" id="SSF55826">
    <property type="entry name" value="YbaK/ProRS associated domain"/>
    <property type="match status" value="1"/>
</dbReference>
<dbReference type="EC" id="6.1.1.15" evidence="10"/>
<dbReference type="CDD" id="cd00861">
    <property type="entry name" value="ProRS_anticodon_short"/>
    <property type="match status" value="1"/>
</dbReference>
<evidence type="ECO:0000256" key="10">
    <source>
        <dbReference type="HAMAP-Rule" id="MF_01569"/>
    </source>
</evidence>
<dbReference type="NCBIfam" id="NF006625">
    <property type="entry name" value="PRK09194.1"/>
    <property type="match status" value="1"/>
</dbReference>
<evidence type="ECO:0000256" key="7">
    <source>
        <dbReference type="ARBA" id="ARBA00022917"/>
    </source>
</evidence>
<dbReference type="InterPro" id="IPR036754">
    <property type="entry name" value="YbaK/aa-tRNA-synt-asso_dom_sf"/>
</dbReference>
<dbReference type="PROSITE" id="PS50862">
    <property type="entry name" value="AA_TRNA_LIGASE_II"/>
    <property type="match status" value="1"/>
</dbReference>
<dbReference type="InterPro" id="IPR007214">
    <property type="entry name" value="YbaK/aa-tRNA-synth-assoc-dom"/>
</dbReference>
<dbReference type="GO" id="GO:0006433">
    <property type="term" value="P:prolyl-tRNA aminoacylation"/>
    <property type="evidence" value="ECO:0007669"/>
    <property type="project" value="UniProtKB-UniRule"/>
</dbReference>
<dbReference type="RefSeq" id="WP_126724014.1">
    <property type="nucleotide sequence ID" value="NZ_RYZH01000005.1"/>
</dbReference>
<feature type="domain" description="Aminoacyl-transfer RNA synthetases class-II family profile" evidence="11">
    <location>
        <begin position="33"/>
        <end position="465"/>
    </location>
</feature>
<sequence length="593" mass="64060">MLWSNALIPTQKESPADAVAPSHVLLLRAGMIRQLGAGTYTYLPLGLRVLRKAERIIREEMDAAGALELLMPALHPIELWEESGRVATMGDVLIKFDLGGDRKVCLGPTHEEVITDLARSYITSYRQLPITAYQIQTKFRNEPRPRFGIVRTREFLMKDAYSFGADVEQLNASYDAMYEAYCRIFDRCGLPYVAVEAESGPIGGDASHEFMVPSPSGEDQLIRCSSCGYAANVEKAEVGTLAGPSPNSDGAPAPTEVQTPGQRTIEEVAAFLKVQPEETGKLLVYLADGKPVAVLLRGDHEANEGKVRRAFGAATLEPADAPTIQRATGSLIGFLGPIGLTIPLAVDQAVALMPRIVVGGNKEDIHLRDVVPGRDFPIDRVLDLRNAAAGDPCPRCGSALEVGNGIEIGHVFKLGTKYSDALGATFQDAEGKTRSLIMGCYGIGVNRIVASAVEAGHDANGIIWPLSIAPYEALIVPLQVDPDGEVMKLSQQIASALRFAGADVLIDDRDQRPGPKFKDADLIGIPLRVVVGERGLKEGKVEVKWRHDSEAFTVPAEDAPAAIVQRLVSARQELADRVERRAEERTARRGHAG</sequence>
<dbReference type="AlphaFoldDB" id="A0A432MNX4"/>
<dbReference type="SUPFAM" id="SSF55681">
    <property type="entry name" value="Class II aaRS and biotin synthetases"/>
    <property type="match status" value="1"/>
</dbReference>
<dbReference type="NCBIfam" id="TIGR00409">
    <property type="entry name" value="proS_fam_II"/>
    <property type="match status" value="1"/>
</dbReference>
<dbReference type="PRINTS" id="PR01046">
    <property type="entry name" value="TRNASYNTHPRO"/>
</dbReference>
<dbReference type="PANTHER" id="PTHR42753:SF2">
    <property type="entry name" value="PROLINE--TRNA LIGASE"/>
    <property type="match status" value="1"/>
</dbReference>
<dbReference type="EMBL" id="RYZH01000005">
    <property type="protein sequence ID" value="RUL89020.1"/>
    <property type="molecule type" value="Genomic_DNA"/>
</dbReference>
<keyword evidence="5 10" id="KW-0547">Nucleotide-binding</keyword>
<reference evidence="12 13" key="1">
    <citation type="submission" date="2018-12" db="EMBL/GenBank/DDBJ databases">
        <authorList>
            <person name="Toschakov S.V."/>
        </authorList>
    </citation>
    <scope>NUCLEOTIDE SEQUENCE [LARGE SCALE GENOMIC DNA]</scope>
    <source>
        <strain evidence="12 13">GM2012</strain>
    </source>
</reference>
<comment type="catalytic activity">
    <reaction evidence="9 10">
        <text>tRNA(Pro) + L-proline + ATP = L-prolyl-tRNA(Pro) + AMP + diphosphate</text>
        <dbReference type="Rhea" id="RHEA:14305"/>
        <dbReference type="Rhea" id="RHEA-COMP:9700"/>
        <dbReference type="Rhea" id="RHEA-COMP:9702"/>
        <dbReference type="ChEBI" id="CHEBI:30616"/>
        <dbReference type="ChEBI" id="CHEBI:33019"/>
        <dbReference type="ChEBI" id="CHEBI:60039"/>
        <dbReference type="ChEBI" id="CHEBI:78442"/>
        <dbReference type="ChEBI" id="CHEBI:78532"/>
        <dbReference type="ChEBI" id="CHEBI:456215"/>
        <dbReference type="EC" id="6.1.1.15"/>
    </reaction>
</comment>